<dbReference type="SUPFAM" id="SSF81301">
    <property type="entry name" value="Nucleotidyltransferase"/>
    <property type="match status" value="1"/>
</dbReference>
<dbReference type="Gene3D" id="3.30.460.40">
    <property type="match status" value="1"/>
</dbReference>
<dbReference type="Proteomes" id="UP001516662">
    <property type="component" value="Unassembled WGS sequence"/>
</dbReference>
<protein>
    <submittedName>
        <fullName evidence="1">Uncharacterized protein</fullName>
    </submittedName>
</protein>
<keyword evidence="2" id="KW-1185">Reference proteome</keyword>
<comment type="caution">
    <text evidence="1">The sequence shown here is derived from an EMBL/GenBank/DDBJ whole genome shotgun (WGS) entry which is preliminary data.</text>
</comment>
<sequence>MLETLAYIANSINEKNITWGVGGSLLLYFHQLVKDPNDIDLLVSENDALTLIKTLNELGSSREAYSTYPFCTKYFSTLIVNTTEIDVMGGFCIQHPVGKYKLEFDEKSVVDYITINKSKVPLTALEDWFVLYQLMPNKQEKVALLENYFSKNGIKHPYFFEKALQQPLPVGVREKIENLM</sequence>
<gene>
    <name evidence="1" type="ORF">IMZ08_02495</name>
</gene>
<evidence type="ECO:0000313" key="2">
    <source>
        <dbReference type="Proteomes" id="UP001516662"/>
    </source>
</evidence>
<organism evidence="1 2">
    <name type="scientific">Litchfieldia luteola</name>
    <dbReference type="NCBI Taxonomy" id="682179"/>
    <lineage>
        <taxon>Bacteria</taxon>
        <taxon>Bacillati</taxon>
        <taxon>Bacillota</taxon>
        <taxon>Bacilli</taxon>
        <taxon>Bacillales</taxon>
        <taxon>Bacillaceae</taxon>
        <taxon>Litchfieldia</taxon>
    </lineage>
</organism>
<name>A0ABR9QEK5_9BACI</name>
<dbReference type="RefSeq" id="WP_193534775.1">
    <property type="nucleotide sequence ID" value="NZ_JAGGKM010000005.1"/>
</dbReference>
<proteinExistence type="predicted"/>
<dbReference type="EMBL" id="JADCLJ010000007">
    <property type="protein sequence ID" value="MBE4906927.1"/>
    <property type="molecule type" value="Genomic_DNA"/>
</dbReference>
<reference evidence="1 2" key="1">
    <citation type="submission" date="2020-10" db="EMBL/GenBank/DDBJ databases">
        <title>Bacillus sp. HD4P25, an endophyte from a halophyte.</title>
        <authorList>
            <person name="Sun J.-Q."/>
        </authorList>
    </citation>
    <scope>NUCLEOTIDE SEQUENCE [LARGE SCALE GENOMIC DNA]</scope>
    <source>
        <strain evidence="1 2">YIM 93174</strain>
    </source>
</reference>
<evidence type="ECO:0000313" key="1">
    <source>
        <dbReference type="EMBL" id="MBE4906927.1"/>
    </source>
</evidence>
<accession>A0ABR9QEK5</accession>
<dbReference type="InterPro" id="IPR043519">
    <property type="entry name" value="NT_sf"/>
</dbReference>